<comment type="caution">
    <text evidence="1">The sequence shown here is derived from an EMBL/GenBank/DDBJ whole genome shotgun (WGS) entry which is preliminary data.</text>
</comment>
<reference evidence="1 2" key="1">
    <citation type="submission" date="2024-02" db="EMBL/GenBank/DDBJ databases">
        <authorList>
            <person name="Chen Y."/>
            <person name="Shah S."/>
            <person name="Dougan E. K."/>
            <person name="Thang M."/>
            <person name="Chan C."/>
        </authorList>
    </citation>
    <scope>NUCLEOTIDE SEQUENCE [LARGE SCALE GENOMIC DNA]</scope>
</reference>
<sequence>MRLRRMVETKPSGKCHVDESVRADYNNAERREWLEIALCDAIKKHGTDRKNFKKIRTEFLTRVTVVREKMQLREQEIHGTWMTWAKMLQNNYSASLAVISCWKYDETQMEYFVEDECKSLLKRSELLREVESTEMDVGFPEFSGCVLLKCDMI</sequence>
<protein>
    <submittedName>
        <fullName evidence="1">Uncharacterized protein</fullName>
    </submittedName>
</protein>
<dbReference type="Proteomes" id="UP001642484">
    <property type="component" value="Unassembled WGS sequence"/>
</dbReference>
<keyword evidence="2" id="KW-1185">Reference proteome</keyword>
<dbReference type="EMBL" id="CAXAMN010006066">
    <property type="protein sequence ID" value="CAK9016333.1"/>
    <property type="molecule type" value="Genomic_DNA"/>
</dbReference>
<gene>
    <name evidence="1" type="ORF">CCMP2556_LOCUS12459</name>
</gene>
<evidence type="ECO:0000313" key="1">
    <source>
        <dbReference type="EMBL" id="CAK9016333.1"/>
    </source>
</evidence>
<evidence type="ECO:0000313" key="2">
    <source>
        <dbReference type="Proteomes" id="UP001642484"/>
    </source>
</evidence>
<organism evidence="1 2">
    <name type="scientific">Durusdinium trenchii</name>
    <dbReference type="NCBI Taxonomy" id="1381693"/>
    <lineage>
        <taxon>Eukaryota</taxon>
        <taxon>Sar</taxon>
        <taxon>Alveolata</taxon>
        <taxon>Dinophyceae</taxon>
        <taxon>Suessiales</taxon>
        <taxon>Symbiodiniaceae</taxon>
        <taxon>Durusdinium</taxon>
    </lineage>
</organism>
<proteinExistence type="predicted"/>
<accession>A0ABP0JPH3</accession>
<name>A0ABP0JPH3_9DINO</name>